<sequence>MSHFFNTHIPPEILQQAVSQLDPISLIALSQTSKSWRAFINPNQHDYVQRLLALELTPEHGGIVPLFDEVAQKLSPPWDRDGDEWKSNKYACCGCMKLRSHMLFANHAILRRPYRKPPPGSVEADKAAITDWEPLELSVRWMHIQERAALERRERRRWTSIAWWKRDNVLANPPAHQFASVPRPPDSEDGEYEIRRYLTGTARQRRRCVECRLLNIRRKPSTTHAGPRTEVAAVVSRQGLFLDHWDRHFPGLVEPPPPEKRPRQWRVMRGSRPGALLNVHVVFCPSCKTWLMDSAFRNWRLLLKHETPRPTTSAEDLDFIICNRCHLERYQDPSRLARELSAWALAMFREHRSKLHNQLGFGWSYIYHDFVHPIHAFGMFDEISDIGYEIIAGLKWDSADKVYGNKRPLLFDESDLPELRRRFERYRELIYSDKVDRETREELLQSWFKFWVEDYDKIEEMYRWLGKQIAWLESEPNAVLDFVLEHDPYRI</sequence>
<dbReference type="PROSITE" id="PS50181">
    <property type="entry name" value="FBOX"/>
    <property type="match status" value="1"/>
</dbReference>
<dbReference type="InterPro" id="IPR001810">
    <property type="entry name" value="F-box_dom"/>
</dbReference>
<dbReference type="Gene3D" id="1.20.1280.50">
    <property type="match status" value="1"/>
</dbReference>
<keyword evidence="3" id="KW-1185">Reference proteome</keyword>
<accession>A0AAN6SYQ9</accession>
<feature type="domain" description="F-box" evidence="1">
    <location>
        <begin position="3"/>
        <end position="51"/>
    </location>
</feature>
<reference evidence="2" key="2">
    <citation type="submission" date="2023-05" db="EMBL/GenBank/DDBJ databases">
        <authorList>
            <consortium name="Lawrence Berkeley National Laboratory"/>
            <person name="Steindorff A."/>
            <person name="Hensen N."/>
            <person name="Bonometti L."/>
            <person name="Westerberg I."/>
            <person name="Brannstrom I.O."/>
            <person name="Guillou S."/>
            <person name="Cros-Aarteil S."/>
            <person name="Calhoun S."/>
            <person name="Haridas S."/>
            <person name="Kuo A."/>
            <person name="Mondo S."/>
            <person name="Pangilinan J."/>
            <person name="Riley R."/>
            <person name="Labutti K."/>
            <person name="Andreopoulos B."/>
            <person name="Lipzen A."/>
            <person name="Chen C."/>
            <person name="Yanf M."/>
            <person name="Daum C."/>
            <person name="Ng V."/>
            <person name="Clum A."/>
            <person name="Ohm R."/>
            <person name="Martin F."/>
            <person name="Silar P."/>
            <person name="Natvig D."/>
            <person name="Lalanne C."/>
            <person name="Gautier V."/>
            <person name="Ament-Velasquez S.L."/>
            <person name="Kruys A."/>
            <person name="Hutchinson M.I."/>
            <person name="Powell A.J."/>
            <person name="Barry K."/>
            <person name="Miller A.N."/>
            <person name="Grigoriev I.V."/>
            <person name="Debuchy R."/>
            <person name="Gladieux P."/>
            <person name="Thoren M.H."/>
            <person name="Johannesson H."/>
        </authorList>
    </citation>
    <scope>NUCLEOTIDE SEQUENCE</scope>
    <source>
        <strain evidence="2">CBS 757.83</strain>
    </source>
</reference>
<dbReference type="Pfam" id="PF00646">
    <property type="entry name" value="F-box"/>
    <property type="match status" value="1"/>
</dbReference>
<dbReference type="EMBL" id="MU863669">
    <property type="protein sequence ID" value="KAK4097739.1"/>
    <property type="molecule type" value="Genomic_DNA"/>
</dbReference>
<evidence type="ECO:0000313" key="3">
    <source>
        <dbReference type="Proteomes" id="UP001305647"/>
    </source>
</evidence>
<reference evidence="2" key="1">
    <citation type="journal article" date="2023" name="Mol. Phylogenet. Evol.">
        <title>Genome-scale phylogeny and comparative genomics of the fungal order Sordariales.</title>
        <authorList>
            <person name="Hensen N."/>
            <person name="Bonometti L."/>
            <person name="Westerberg I."/>
            <person name="Brannstrom I.O."/>
            <person name="Guillou S."/>
            <person name="Cros-Aarteil S."/>
            <person name="Calhoun S."/>
            <person name="Haridas S."/>
            <person name="Kuo A."/>
            <person name="Mondo S."/>
            <person name="Pangilinan J."/>
            <person name="Riley R."/>
            <person name="LaButti K."/>
            <person name="Andreopoulos B."/>
            <person name="Lipzen A."/>
            <person name="Chen C."/>
            <person name="Yan M."/>
            <person name="Daum C."/>
            <person name="Ng V."/>
            <person name="Clum A."/>
            <person name="Steindorff A."/>
            <person name="Ohm R.A."/>
            <person name="Martin F."/>
            <person name="Silar P."/>
            <person name="Natvig D.O."/>
            <person name="Lalanne C."/>
            <person name="Gautier V."/>
            <person name="Ament-Velasquez S.L."/>
            <person name="Kruys A."/>
            <person name="Hutchinson M.I."/>
            <person name="Powell A.J."/>
            <person name="Barry K."/>
            <person name="Miller A.N."/>
            <person name="Grigoriev I.V."/>
            <person name="Debuchy R."/>
            <person name="Gladieux P."/>
            <person name="Hiltunen Thoren M."/>
            <person name="Johannesson H."/>
        </authorList>
    </citation>
    <scope>NUCLEOTIDE SEQUENCE</scope>
    <source>
        <strain evidence="2">CBS 757.83</strain>
    </source>
</reference>
<dbReference type="SUPFAM" id="SSF81383">
    <property type="entry name" value="F-box domain"/>
    <property type="match status" value="1"/>
</dbReference>
<comment type="caution">
    <text evidence="2">The sequence shown here is derived from an EMBL/GenBank/DDBJ whole genome shotgun (WGS) entry which is preliminary data.</text>
</comment>
<organism evidence="2 3">
    <name type="scientific">Parathielavia hyrcaniae</name>
    <dbReference type="NCBI Taxonomy" id="113614"/>
    <lineage>
        <taxon>Eukaryota</taxon>
        <taxon>Fungi</taxon>
        <taxon>Dikarya</taxon>
        <taxon>Ascomycota</taxon>
        <taxon>Pezizomycotina</taxon>
        <taxon>Sordariomycetes</taxon>
        <taxon>Sordariomycetidae</taxon>
        <taxon>Sordariales</taxon>
        <taxon>Chaetomiaceae</taxon>
        <taxon>Parathielavia</taxon>
    </lineage>
</organism>
<dbReference type="InterPro" id="IPR036047">
    <property type="entry name" value="F-box-like_dom_sf"/>
</dbReference>
<evidence type="ECO:0000313" key="2">
    <source>
        <dbReference type="EMBL" id="KAK4097739.1"/>
    </source>
</evidence>
<gene>
    <name evidence="2" type="ORF">N658DRAFT_266372</name>
</gene>
<dbReference type="CDD" id="cd09917">
    <property type="entry name" value="F-box_SF"/>
    <property type="match status" value="1"/>
</dbReference>
<dbReference type="Proteomes" id="UP001305647">
    <property type="component" value="Unassembled WGS sequence"/>
</dbReference>
<name>A0AAN6SYQ9_9PEZI</name>
<proteinExistence type="predicted"/>
<evidence type="ECO:0000259" key="1">
    <source>
        <dbReference type="PROSITE" id="PS50181"/>
    </source>
</evidence>
<dbReference type="SMART" id="SM00256">
    <property type="entry name" value="FBOX"/>
    <property type="match status" value="1"/>
</dbReference>
<dbReference type="AlphaFoldDB" id="A0AAN6SYQ9"/>
<protein>
    <recommendedName>
        <fullName evidence="1">F-box domain-containing protein</fullName>
    </recommendedName>
</protein>